<evidence type="ECO:0000256" key="2">
    <source>
        <dbReference type="ARBA" id="ARBA00022771"/>
    </source>
</evidence>
<evidence type="ECO:0000313" key="8">
    <source>
        <dbReference type="Proteomes" id="UP000692954"/>
    </source>
</evidence>
<keyword evidence="8" id="KW-1185">Reference proteome</keyword>
<evidence type="ECO:0000256" key="4">
    <source>
        <dbReference type="PROSITE-ProRule" id="PRU00146"/>
    </source>
</evidence>
<feature type="domain" description="PHD-type" evidence="6">
    <location>
        <begin position="170"/>
        <end position="232"/>
    </location>
</feature>
<evidence type="ECO:0000256" key="1">
    <source>
        <dbReference type="ARBA" id="ARBA00022723"/>
    </source>
</evidence>
<gene>
    <name evidence="7" type="ORF">PSON_ATCC_30995.1.T0220332</name>
</gene>
<feature type="region of interest" description="Disordered" evidence="5">
    <location>
        <begin position="239"/>
        <end position="259"/>
    </location>
</feature>
<dbReference type="EMBL" id="CAJJDN010000022">
    <property type="protein sequence ID" value="CAD8067210.1"/>
    <property type="molecule type" value="Genomic_DNA"/>
</dbReference>
<reference evidence="7" key="1">
    <citation type="submission" date="2021-01" db="EMBL/GenBank/DDBJ databases">
        <authorList>
            <consortium name="Genoscope - CEA"/>
            <person name="William W."/>
        </authorList>
    </citation>
    <scope>NUCLEOTIDE SEQUENCE</scope>
</reference>
<keyword evidence="3" id="KW-0862">Zinc</keyword>
<dbReference type="GO" id="GO:0008270">
    <property type="term" value="F:zinc ion binding"/>
    <property type="evidence" value="ECO:0007669"/>
    <property type="project" value="UniProtKB-KW"/>
</dbReference>
<comment type="caution">
    <text evidence="7">The sequence shown here is derived from an EMBL/GenBank/DDBJ whole genome shotgun (WGS) entry which is preliminary data.</text>
</comment>
<dbReference type="AlphaFoldDB" id="A0A8S1LHV1"/>
<keyword evidence="2 4" id="KW-0863">Zinc-finger</keyword>
<organism evidence="7 8">
    <name type="scientific">Paramecium sonneborni</name>
    <dbReference type="NCBI Taxonomy" id="65129"/>
    <lineage>
        <taxon>Eukaryota</taxon>
        <taxon>Sar</taxon>
        <taxon>Alveolata</taxon>
        <taxon>Ciliophora</taxon>
        <taxon>Intramacronucleata</taxon>
        <taxon>Oligohymenophorea</taxon>
        <taxon>Peniculida</taxon>
        <taxon>Parameciidae</taxon>
        <taxon>Paramecium</taxon>
    </lineage>
</organism>
<dbReference type="OrthoDB" id="305770at2759"/>
<protein>
    <recommendedName>
        <fullName evidence="6">PHD-type domain-containing protein</fullName>
    </recommendedName>
</protein>
<evidence type="ECO:0000256" key="5">
    <source>
        <dbReference type="SAM" id="MobiDB-lite"/>
    </source>
</evidence>
<keyword evidence="1" id="KW-0479">Metal-binding</keyword>
<evidence type="ECO:0000259" key="6">
    <source>
        <dbReference type="PROSITE" id="PS50016"/>
    </source>
</evidence>
<feature type="compositionally biased region" description="Basic and acidic residues" evidence="5">
    <location>
        <begin position="247"/>
        <end position="259"/>
    </location>
</feature>
<evidence type="ECO:0000256" key="3">
    <source>
        <dbReference type="ARBA" id="ARBA00022833"/>
    </source>
</evidence>
<sequence length="369" mass="43471">MNSGLNNQNSLLQQLTPAQLEEYQQQFRQQQLLNTFLNFKPLGFPSLFQQFQDNVNRTPQALDLLNINFGLGNALNSLDYSKILQKSLQMTNQASLNPFLTSQLFYQVGLGNQKNSNNIHNPITVEDDEPQQVQKCHNQKCNNKGDRKAKSKKGDSIQFCEKCLRLYTRGNYCDFCEQLYSNGANDQDEQEWIQCDICEKWNHLNCEAKFRNQNIREETENKVYHCLNCSKTIKKQQQQTNSQQQQKKQEKSNEEYQPKQRQIIECEDNRIREKNINFVATKDNKVQFTFRFNLCEDEIKQDLDYLRNAGKKMIKKQNLVDSPQMKINSIPQQQQQQQEEKNVELQVNSRLRTRPNNKNKVNYRYLGGE</sequence>
<dbReference type="InterPro" id="IPR019787">
    <property type="entry name" value="Znf_PHD-finger"/>
</dbReference>
<evidence type="ECO:0000313" key="7">
    <source>
        <dbReference type="EMBL" id="CAD8067210.1"/>
    </source>
</evidence>
<proteinExistence type="predicted"/>
<dbReference type="InterPro" id="IPR001965">
    <property type="entry name" value="Znf_PHD"/>
</dbReference>
<accession>A0A8S1LHV1</accession>
<dbReference type="PROSITE" id="PS50016">
    <property type="entry name" value="ZF_PHD_2"/>
    <property type="match status" value="1"/>
</dbReference>
<dbReference type="SMART" id="SM00249">
    <property type="entry name" value="PHD"/>
    <property type="match status" value="1"/>
</dbReference>
<dbReference type="Proteomes" id="UP000692954">
    <property type="component" value="Unassembled WGS sequence"/>
</dbReference>
<name>A0A8S1LHV1_9CILI</name>